<name>A0A8B8C4Q7_CRAVI</name>
<keyword evidence="2" id="KW-1185">Reference proteome</keyword>
<dbReference type="AlphaFoldDB" id="A0A8B8C4Q7"/>
<dbReference type="RefSeq" id="XP_022310677.1">
    <property type="nucleotide sequence ID" value="XM_022454969.1"/>
</dbReference>
<feature type="compositionally biased region" description="Basic and acidic residues" evidence="1">
    <location>
        <begin position="1"/>
        <end position="47"/>
    </location>
</feature>
<feature type="region of interest" description="Disordered" evidence="1">
    <location>
        <begin position="1"/>
        <end position="114"/>
    </location>
</feature>
<dbReference type="GeneID" id="111116003"/>
<organism evidence="2 3">
    <name type="scientific">Crassostrea virginica</name>
    <name type="common">Eastern oyster</name>
    <dbReference type="NCBI Taxonomy" id="6565"/>
    <lineage>
        <taxon>Eukaryota</taxon>
        <taxon>Metazoa</taxon>
        <taxon>Spiralia</taxon>
        <taxon>Lophotrochozoa</taxon>
        <taxon>Mollusca</taxon>
        <taxon>Bivalvia</taxon>
        <taxon>Autobranchia</taxon>
        <taxon>Pteriomorphia</taxon>
        <taxon>Ostreida</taxon>
        <taxon>Ostreoidea</taxon>
        <taxon>Ostreidae</taxon>
        <taxon>Crassostrea</taxon>
    </lineage>
</organism>
<evidence type="ECO:0000313" key="3">
    <source>
        <dbReference type="RefSeq" id="XP_022310677.1"/>
    </source>
</evidence>
<feature type="compositionally biased region" description="Acidic residues" evidence="1">
    <location>
        <begin position="101"/>
        <end position="110"/>
    </location>
</feature>
<proteinExistence type="predicted"/>
<gene>
    <name evidence="3" type="primary">LOC111116003</name>
</gene>
<evidence type="ECO:0000256" key="1">
    <source>
        <dbReference type="SAM" id="MobiDB-lite"/>
    </source>
</evidence>
<feature type="compositionally biased region" description="Basic and acidic residues" evidence="1">
    <location>
        <begin position="59"/>
        <end position="100"/>
    </location>
</feature>
<accession>A0A8B8C4Q7</accession>
<evidence type="ECO:0000313" key="2">
    <source>
        <dbReference type="Proteomes" id="UP000694844"/>
    </source>
</evidence>
<sequence length="304" mass="35721">MDENKLNKENYEPETKKSDLKEKLNKDNDDPKNEKLPLEEDERRDNDELQNENSPSEEYDSRNNDDPTNEKLQLEDESRDIDEPKNEKSPSEENESRGENEPEYQEASLEDSEKGGIIRSMFHQCFGKDRSSKDKGKIYYCTHEDNKKPDQFRDFCKKFLPDHIAERMSCGNDKERIVLVLSVPTKTRLNPYDYFSGRVKESAQTYGLDRPGHTKVLFVKISFDGNNQIHQQSVMDERDCTRIAKDAKIQLESVIDIFYNTRFEFDDYKSNLDAAKRLEEIYPKPTLGFFKKITQGMPRIPFFH</sequence>
<protein>
    <submittedName>
        <fullName evidence="3">Uncharacterized protein LOC111116003 isoform X4</fullName>
    </submittedName>
</protein>
<dbReference type="Proteomes" id="UP000694844">
    <property type="component" value="Chromosome 9"/>
</dbReference>
<reference evidence="3" key="1">
    <citation type="submission" date="2025-08" db="UniProtKB">
        <authorList>
            <consortium name="RefSeq"/>
        </authorList>
    </citation>
    <scope>IDENTIFICATION</scope>
    <source>
        <tissue evidence="3">Whole sample</tissue>
    </source>
</reference>